<organism evidence="2 3">
    <name type="scientific">Cytobacillus spartinae</name>
    <dbReference type="NCBI Taxonomy" id="3299023"/>
    <lineage>
        <taxon>Bacteria</taxon>
        <taxon>Bacillati</taxon>
        <taxon>Bacillota</taxon>
        <taxon>Bacilli</taxon>
        <taxon>Bacillales</taxon>
        <taxon>Bacillaceae</taxon>
        <taxon>Cytobacillus</taxon>
    </lineage>
</organism>
<dbReference type="InterPro" id="IPR050706">
    <property type="entry name" value="Cyclic-di-GMP_PDE-like"/>
</dbReference>
<dbReference type="PANTHER" id="PTHR33121">
    <property type="entry name" value="CYCLIC DI-GMP PHOSPHODIESTERASE PDEF"/>
    <property type="match status" value="1"/>
</dbReference>
<evidence type="ECO:0000259" key="1">
    <source>
        <dbReference type="PROSITE" id="PS50883"/>
    </source>
</evidence>
<dbReference type="InterPro" id="IPR001633">
    <property type="entry name" value="EAL_dom"/>
</dbReference>
<dbReference type="PROSITE" id="PS50883">
    <property type="entry name" value="EAL"/>
    <property type="match status" value="1"/>
</dbReference>
<keyword evidence="3" id="KW-1185">Reference proteome</keyword>
<dbReference type="CDD" id="cd01948">
    <property type="entry name" value="EAL"/>
    <property type="match status" value="1"/>
</dbReference>
<dbReference type="InterPro" id="IPR035919">
    <property type="entry name" value="EAL_sf"/>
</dbReference>
<protein>
    <submittedName>
        <fullName evidence="2">EAL domain-containing protein</fullName>
    </submittedName>
</protein>
<dbReference type="SUPFAM" id="SSF141868">
    <property type="entry name" value="EAL domain-like"/>
    <property type="match status" value="1"/>
</dbReference>
<sequence length="433" mass="49663">MIRQMQPLRNLINWAKIVLPLHKIRYYPPQFVIRNPVIEVVNKAFKEGYEVAIVVFNINNLREVCDYLGEHNYTLFIKSLKKHFRLVIEKELEQDDVLVLHDYYSDGLTLFLRIDHERSGVSEIDSIMKKVLKESESKLNEEFSISYAEFASGYMFVEKKHYSVQEAISRAHQQALAMAEKRVQSEFNEMLYSVNKIVSQRNISLLAQPILDVATKEVRAWEMLTRGPKGTSLESPLQLFSVARQTGFLYDLELIVLEKTLEQINYTGCMQDIFINFTPISLGNQRFIADLKKLMLKYKNIPPRQITIEITERDSIEGIEHFLSNIKILRNLGFRIAVDDTGSGYASLNTISAIMPDIIKIDRSVIQDIDKNSVKESMLKGLLLVARETGSLVVAEGIESKEEALVMHRNQVDLAQGYYFARPGVLQKSMASS</sequence>
<dbReference type="EMBL" id="JBIACK010000009">
    <property type="protein sequence ID" value="MFE8702342.1"/>
    <property type="molecule type" value="Genomic_DNA"/>
</dbReference>
<reference evidence="2 3" key="1">
    <citation type="submission" date="2024-08" db="EMBL/GenBank/DDBJ databases">
        <title>Two novel Cytobacillus novel species.</title>
        <authorList>
            <person name="Liu G."/>
        </authorList>
    </citation>
    <scope>NUCLEOTIDE SEQUENCE [LARGE SCALE GENOMIC DNA]</scope>
    <source>
        <strain evidence="2 3">FJAT-54145</strain>
    </source>
</reference>
<name>A0ABW6KDU7_9BACI</name>
<comment type="caution">
    <text evidence="2">The sequence shown here is derived from an EMBL/GenBank/DDBJ whole genome shotgun (WGS) entry which is preliminary data.</text>
</comment>
<dbReference type="Gene3D" id="3.20.20.450">
    <property type="entry name" value="EAL domain"/>
    <property type="match status" value="1"/>
</dbReference>
<accession>A0ABW6KDU7</accession>
<evidence type="ECO:0000313" key="2">
    <source>
        <dbReference type="EMBL" id="MFE8702342.1"/>
    </source>
</evidence>
<gene>
    <name evidence="2" type="ORF">ACFYKX_17230</name>
</gene>
<dbReference type="RefSeq" id="WP_389362310.1">
    <property type="nucleotide sequence ID" value="NZ_JBIACK010000009.1"/>
</dbReference>
<evidence type="ECO:0000313" key="3">
    <source>
        <dbReference type="Proteomes" id="UP001601059"/>
    </source>
</evidence>
<dbReference type="SMART" id="SM00052">
    <property type="entry name" value="EAL"/>
    <property type="match status" value="1"/>
</dbReference>
<dbReference type="Proteomes" id="UP001601059">
    <property type="component" value="Unassembled WGS sequence"/>
</dbReference>
<proteinExistence type="predicted"/>
<dbReference type="PANTHER" id="PTHR33121:SF76">
    <property type="entry name" value="SIGNALING PROTEIN"/>
    <property type="match status" value="1"/>
</dbReference>
<dbReference type="Pfam" id="PF00563">
    <property type="entry name" value="EAL"/>
    <property type="match status" value="1"/>
</dbReference>
<feature type="domain" description="EAL" evidence="1">
    <location>
        <begin position="187"/>
        <end position="433"/>
    </location>
</feature>